<keyword evidence="1" id="KW-0418">Kinase</keyword>
<dbReference type="InterPro" id="IPR036890">
    <property type="entry name" value="HATPase_C_sf"/>
</dbReference>
<dbReference type="PANTHER" id="PTHR35526">
    <property type="entry name" value="ANTI-SIGMA-F FACTOR RSBW-RELATED"/>
    <property type="match status" value="1"/>
</dbReference>
<keyword evidence="1" id="KW-0808">Transferase</keyword>
<proteinExistence type="predicted"/>
<feature type="region of interest" description="Disordered" evidence="2">
    <location>
        <begin position="172"/>
        <end position="196"/>
    </location>
</feature>
<dbReference type="Gene3D" id="3.30.565.10">
    <property type="entry name" value="Histidine kinase-like ATPase, C-terminal domain"/>
    <property type="match status" value="1"/>
</dbReference>
<feature type="domain" description="Histidine kinase/HSP90-like ATPase" evidence="3">
    <location>
        <begin position="231"/>
        <end position="337"/>
    </location>
</feature>
<dbReference type="SUPFAM" id="SSF55874">
    <property type="entry name" value="ATPase domain of HSP90 chaperone/DNA topoisomerase II/histidine kinase"/>
    <property type="match status" value="1"/>
</dbReference>
<evidence type="ECO:0000313" key="4">
    <source>
        <dbReference type="EMBL" id="XDQ23281.1"/>
    </source>
</evidence>
<keyword evidence="4" id="KW-0067">ATP-binding</keyword>
<dbReference type="GO" id="GO:0005524">
    <property type="term" value="F:ATP binding"/>
    <property type="evidence" value="ECO:0007669"/>
    <property type="project" value="UniProtKB-KW"/>
</dbReference>
<dbReference type="Pfam" id="PF13581">
    <property type="entry name" value="HATPase_c_2"/>
    <property type="match status" value="1"/>
</dbReference>
<keyword evidence="4" id="KW-0547">Nucleotide-binding</keyword>
<dbReference type="GO" id="GO:0004674">
    <property type="term" value="F:protein serine/threonine kinase activity"/>
    <property type="evidence" value="ECO:0007669"/>
    <property type="project" value="UniProtKB-KW"/>
</dbReference>
<name>A0AB39NYF5_9ACTN</name>
<dbReference type="EMBL" id="CP163435">
    <property type="protein sequence ID" value="XDQ23281.1"/>
    <property type="molecule type" value="Genomic_DNA"/>
</dbReference>
<dbReference type="AlphaFoldDB" id="A0AB39NYF5"/>
<organism evidence="4">
    <name type="scientific">Streptomyces sp. R21</name>
    <dbReference type="NCBI Taxonomy" id="3238627"/>
    <lineage>
        <taxon>Bacteria</taxon>
        <taxon>Bacillati</taxon>
        <taxon>Actinomycetota</taxon>
        <taxon>Actinomycetes</taxon>
        <taxon>Kitasatosporales</taxon>
        <taxon>Streptomycetaceae</taxon>
        <taxon>Streptomyces</taxon>
    </lineage>
</organism>
<keyword evidence="1" id="KW-0723">Serine/threonine-protein kinase</keyword>
<dbReference type="PANTHER" id="PTHR35526:SF3">
    <property type="entry name" value="ANTI-SIGMA-F FACTOR RSBW"/>
    <property type="match status" value="1"/>
</dbReference>
<feature type="compositionally biased region" description="Basic and acidic residues" evidence="2">
    <location>
        <begin position="12"/>
        <end position="22"/>
    </location>
</feature>
<evidence type="ECO:0000259" key="3">
    <source>
        <dbReference type="Pfam" id="PF13581"/>
    </source>
</evidence>
<feature type="region of interest" description="Disordered" evidence="2">
    <location>
        <begin position="1"/>
        <end position="30"/>
    </location>
</feature>
<reference evidence="4" key="1">
    <citation type="submission" date="2024-07" db="EMBL/GenBank/DDBJ databases">
        <authorList>
            <person name="Yu S.T."/>
        </authorList>
    </citation>
    <scope>NUCLEOTIDE SEQUENCE</scope>
    <source>
        <strain evidence="4">R21</strain>
    </source>
</reference>
<dbReference type="InterPro" id="IPR003594">
    <property type="entry name" value="HATPase_dom"/>
</dbReference>
<dbReference type="RefSeq" id="WP_369228856.1">
    <property type="nucleotide sequence ID" value="NZ_CP163435.1"/>
</dbReference>
<accession>A0AB39NYF5</accession>
<dbReference type="CDD" id="cd16936">
    <property type="entry name" value="HATPase_RsbW-like"/>
    <property type="match status" value="1"/>
</dbReference>
<evidence type="ECO:0000256" key="1">
    <source>
        <dbReference type="ARBA" id="ARBA00022527"/>
    </source>
</evidence>
<dbReference type="InterPro" id="IPR050267">
    <property type="entry name" value="Anti-sigma-factor_SerPK"/>
</dbReference>
<sequence>MGTAGGSGADAGSERRPTRTWRDAAQVTTEKQAQWRRGRRRTDFAACGTAWDAVSIAPMETAWSALDAMRLGLRRGYPVLADHLREVAYVLVPPGSGTAFADLPGVRVLSAGDFLLMPRTPGESTAVADWISAPRDDPPTLVCADRLASHLNTKRLVQGMLTAEPLNAPAGALNVGGPHGGSPPVPPRDFGAAAAARPRAVSRRGGEVMNERIQVVPCRDDAPPRTEDAYRVGVMRRIAAARLRCCGLEALISEVMLIVSELLTNAILHSGTTELSLNITAHDGSLHIAVRDGMPCSAEPKHADTDAESGRGLALVDALVQECGGAWGLSDAGATVWCRLALPDGTRS</sequence>
<protein>
    <submittedName>
        <fullName evidence="4">ATP-binding protein</fullName>
    </submittedName>
</protein>
<gene>
    <name evidence="4" type="ORF">AB5J56_00420</name>
</gene>
<evidence type="ECO:0000256" key="2">
    <source>
        <dbReference type="SAM" id="MobiDB-lite"/>
    </source>
</evidence>